<keyword evidence="5" id="KW-0653">Protein transport</keyword>
<evidence type="ECO:0000256" key="9">
    <source>
        <dbReference type="RuleBase" id="RU003925"/>
    </source>
</evidence>
<dbReference type="PROSITE" id="PS51417">
    <property type="entry name" value="ARF"/>
    <property type="match status" value="1"/>
</dbReference>
<keyword evidence="3 7" id="KW-0547">Nucleotide-binding</keyword>
<dbReference type="Pfam" id="PF00025">
    <property type="entry name" value="Arf"/>
    <property type="match status" value="1"/>
</dbReference>
<sequence length="179" mass="20374">MGISFTRLFSSLAGNKEARIVFLGFGNAGKTTIIYRLQRMGKVVPRYATVGFNFESLHYNNINFQVWDVGGQTNIRPHWRSWFSNTNAIIYVIDSSDMNTLAYAKKDFHSMLEEEEMKGVTVLLFANKQDLPGALDEVEMTEALELDKVKDRRFAIFKTCAVKDEGIFEGLDWLSNALV</sequence>
<dbReference type="GO" id="GO:0015031">
    <property type="term" value="P:protein transport"/>
    <property type="evidence" value="ECO:0007669"/>
    <property type="project" value="UniProtKB-KW"/>
</dbReference>
<feature type="binding site" evidence="8">
    <location>
        <position position="49"/>
    </location>
    <ligand>
        <name>Mg(2+)</name>
        <dbReference type="ChEBI" id="CHEBI:18420"/>
    </ligand>
</feature>
<dbReference type="InterPro" id="IPR027417">
    <property type="entry name" value="P-loop_NTPase"/>
</dbReference>
<dbReference type="PRINTS" id="PR00328">
    <property type="entry name" value="SAR1GTPBP"/>
</dbReference>
<dbReference type="FunFam" id="3.40.50.300:FF:000412">
    <property type="entry name" value="ADP-ribosylation factor 1"/>
    <property type="match status" value="1"/>
</dbReference>
<feature type="binding site" evidence="7">
    <location>
        <position position="71"/>
    </location>
    <ligand>
        <name>GTP</name>
        <dbReference type="ChEBI" id="CHEBI:37565"/>
    </ligand>
</feature>
<evidence type="ECO:0000256" key="2">
    <source>
        <dbReference type="ARBA" id="ARBA00022707"/>
    </source>
</evidence>
<evidence type="ECO:0000256" key="6">
    <source>
        <dbReference type="ARBA" id="ARBA00023134"/>
    </source>
</evidence>
<comment type="similarity">
    <text evidence="1 9">Belongs to the small GTPase superfamily. Arf family.</text>
</comment>
<evidence type="ECO:0000313" key="11">
    <source>
        <dbReference type="Proteomes" id="UP001632038"/>
    </source>
</evidence>
<evidence type="ECO:0000256" key="7">
    <source>
        <dbReference type="PIRSR" id="PIRSR606689-1"/>
    </source>
</evidence>
<name>A0ABD3CQ82_9LAMI</name>
<keyword evidence="11" id="KW-1185">Reference proteome</keyword>
<dbReference type="SMART" id="SM00178">
    <property type="entry name" value="SAR"/>
    <property type="match status" value="1"/>
</dbReference>
<keyword evidence="6 7" id="KW-0342">GTP-binding</keyword>
<dbReference type="AlphaFoldDB" id="A0ABD3CQ82"/>
<evidence type="ECO:0000256" key="1">
    <source>
        <dbReference type="ARBA" id="ARBA00010290"/>
    </source>
</evidence>
<organism evidence="10 11">
    <name type="scientific">Castilleja foliolosa</name>
    <dbReference type="NCBI Taxonomy" id="1961234"/>
    <lineage>
        <taxon>Eukaryota</taxon>
        <taxon>Viridiplantae</taxon>
        <taxon>Streptophyta</taxon>
        <taxon>Embryophyta</taxon>
        <taxon>Tracheophyta</taxon>
        <taxon>Spermatophyta</taxon>
        <taxon>Magnoliopsida</taxon>
        <taxon>eudicotyledons</taxon>
        <taxon>Gunneridae</taxon>
        <taxon>Pentapetalae</taxon>
        <taxon>asterids</taxon>
        <taxon>lamiids</taxon>
        <taxon>Lamiales</taxon>
        <taxon>Orobanchaceae</taxon>
        <taxon>Pedicularideae</taxon>
        <taxon>Castillejinae</taxon>
        <taxon>Castilleja</taxon>
    </lineage>
</organism>
<dbReference type="Proteomes" id="UP001632038">
    <property type="component" value="Unassembled WGS sequence"/>
</dbReference>
<dbReference type="GO" id="GO:0030010">
    <property type="term" value="P:establishment of cell polarity"/>
    <property type="evidence" value="ECO:0007669"/>
    <property type="project" value="UniProtKB-ARBA"/>
</dbReference>
<reference evidence="11" key="1">
    <citation type="journal article" date="2024" name="IScience">
        <title>Strigolactones Initiate the Formation of Haustorium-like Structures in Castilleja.</title>
        <authorList>
            <person name="Buerger M."/>
            <person name="Peterson D."/>
            <person name="Chory J."/>
        </authorList>
    </citation>
    <scope>NUCLEOTIDE SEQUENCE [LARGE SCALE GENOMIC DNA]</scope>
</reference>
<evidence type="ECO:0000313" key="10">
    <source>
        <dbReference type="EMBL" id="KAL3632115.1"/>
    </source>
</evidence>
<proteinExistence type="inferred from homology"/>
<dbReference type="NCBIfam" id="TIGR00231">
    <property type="entry name" value="small_GTP"/>
    <property type="match status" value="1"/>
</dbReference>
<keyword evidence="4" id="KW-0931">ER-Golgi transport</keyword>
<dbReference type="SMART" id="SM00177">
    <property type="entry name" value="ARF"/>
    <property type="match status" value="1"/>
</dbReference>
<dbReference type="EMBL" id="JAVIJP010000032">
    <property type="protein sequence ID" value="KAL3632115.1"/>
    <property type="molecule type" value="Genomic_DNA"/>
</dbReference>
<feature type="binding site" evidence="7">
    <location>
        <begin position="127"/>
        <end position="130"/>
    </location>
    <ligand>
        <name>GTP</name>
        <dbReference type="ChEBI" id="CHEBI:37565"/>
    </ligand>
</feature>
<dbReference type="InterPro" id="IPR006689">
    <property type="entry name" value="Small_GTPase_ARF/SAR"/>
</dbReference>
<evidence type="ECO:0000256" key="4">
    <source>
        <dbReference type="ARBA" id="ARBA00022892"/>
    </source>
</evidence>
<feature type="binding site" evidence="8">
    <location>
        <position position="31"/>
    </location>
    <ligand>
        <name>Mg(2+)</name>
        <dbReference type="ChEBI" id="CHEBI:18420"/>
    </ligand>
</feature>
<accession>A0ABD3CQ82</accession>
<dbReference type="Gene3D" id="3.40.50.300">
    <property type="entry name" value="P-loop containing nucleotide triphosphate hydrolases"/>
    <property type="match status" value="1"/>
</dbReference>
<dbReference type="PANTHER" id="PTHR11711">
    <property type="entry name" value="ADP RIBOSYLATION FACTOR-RELATED"/>
    <property type="match status" value="1"/>
</dbReference>
<keyword evidence="5" id="KW-0813">Transport</keyword>
<keyword evidence="8" id="KW-0460">Magnesium</keyword>
<keyword evidence="8" id="KW-0479">Metal-binding</keyword>
<keyword evidence="2" id="KW-0449">Lipoprotein</keyword>
<evidence type="ECO:0000256" key="8">
    <source>
        <dbReference type="PIRSR" id="PIRSR606689-2"/>
    </source>
</evidence>
<dbReference type="SUPFAM" id="SSF52540">
    <property type="entry name" value="P-loop containing nucleoside triphosphate hydrolases"/>
    <property type="match status" value="1"/>
</dbReference>
<dbReference type="InterPro" id="IPR005225">
    <property type="entry name" value="Small_GTP-bd"/>
</dbReference>
<gene>
    <name evidence="10" type="primary">ARF1_5</name>
    <name evidence="10" type="ORF">CASFOL_025099</name>
</gene>
<protein>
    <submittedName>
        <fullName evidence="10">Arf GTPase arf1</fullName>
    </submittedName>
</protein>
<comment type="caution">
    <text evidence="10">The sequence shown here is derived from an EMBL/GenBank/DDBJ whole genome shotgun (WGS) entry which is preliminary data.</text>
</comment>
<feature type="binding site" evidence="7">
    <location>
        <begin position="24"/>
        <end position="31"/>
    </location>
    <ligand>
        <name>GTP</name>
        <dbReference type="ChEBI" id="CHEBI:37565"/>
    </ligand>
</feature>
<evidence type="ECO:0000256" key="5">
    <source>
        <dbReference type="ARBA" id="ARBA00022927"/>
    </source>
</evidence>
<dbReference type="GO" id="GO:0016192">
    <property type="term" value="P:vesicle-mediated transport"/>
    <property type="evidence" value="ECO:0007669"/>
    <property type="project" value="UniProtKB-KW"/>
</dbReference>
<dbReference type="InterPro" id="IPR024156">
    <property type="entry name" value="Small_GTPase_ARF"/>
</dbReference>
<dbReference type="GO" id="GO:0005525">
    <property type="term" value="F:GTP binding"/>
    <property type="evidence" value="ECO:0007669"/>
    <property type="project" value="UniProtKB-KW"/>
</dbReference>
<keyword evidence="2" id="KW-0519">Myristate</keyword>
<evidence type="ECO:0000256" key="3">
    <source>
        <dbReference type="ARBA" id="ARBA00022741"/>
    </source>
</evidence>